<protein>
    <submittedName>
        <fullName evidence="3">Potassium transporter Kef</fullName>
    </submittedName>
</protein>
<dbReference type="AlphaFoldDB" id="A0A2Z2M4G2"/>
<keyword evidence="4" id="KW-1185">Reference proteome</keyword>
<dbReference type="EMBL" id="CP014855">
    <property type="protein sequence ID" value="ASJ00840.1"/>
    <property type="molecule type" value="Genomic_DNA"/>
</dbReference>
<dbReference type="Pfam" id="PF07885">
    <property type="entry name" value="Ion_trans_2"/>
    <property type="match status" value="1"/>
</dbReference>
<organism evidence="3 4">
    <name type="scientific">Thermococcus gorgonarius</name>
    <dbReference type="NCBI Taxonomy" id="71997"/>
    <lineage>
        <taxon>Archaea</taxon>
        <taxon>Methanobacteriati</taxon>
        <taxon>Methanobacteriota</taxon>
        <taxon>Thermococci</taxon>
        <taxon>Thermococcales</taxon>
        <taxon>Thermococcaceae</taxon>
        <taxon>Thermococcus</taxon>
    </lineage>
</organism>
<dbReference type="KEGG" id="tgg:A3K92_04770"/>
<feature type="transmembrane region" description="Helical" evidence="1">
    <location>
        <begin position="456"/>
        <end position="477"/>
    </location>
</feature>
<evidence type="ECO:0000313" key="4">
    <source>
        <dbReference type="Proteomes" id="UP000250134"/>
    </source>
</evidence>
<gene>
    <name evidence="3" type="ORF">A3K92_04770</name>
</gene>
<evidence type="ECO:0000256" key="1">
    <source>
        <dbReference type="SAM" id="Phobius"/>
    </source>
</evidence>
<accession>A0A2Z2M4G2</accession>
<dbReference type="OrthoDB" id="199127at2157"/>
<dbReference type="Gene3D" id="1.10.287.70">
    <property type="match status" value="1"/>
</dbReference>
<name>A0A2Z2M4G2_THEGO</name>
<sequence length="482" mass="55784">MCEYTYENGKKCRLKPLEGSKFCPLHIPREEGETLYGEKIREIKEKAFEKRLKVGQSYFEGVDLYDVKITGYTSEKVLVFKNSKITNLILDGSSVKGLILINSKLERVVTFESSVETIFIKGSSIFGLNILRTEFSGHITVRDSEVRYLMINSTQYRKSDKESEEKAYSETEKVIGNIELSGLTGVRKIGINTKYPLLRDILKEHGIDVSERKEKSVRAETLIIKDISFDISPRYKRRVRLTVADFYGRLHLENLEVFGHIEIRRSRLFSPEFIHVRIESNLIIKKSFIVTDSTWSITVLPNLPIELEVKGFIIVDECQFNNPQAEKLFYRLARTSWEKGGDREIADRYYYLEMLAERKTKLKSRRKGLKKLLNWMEVGFEWLFADLTCKYGTDWKRPILLWLAAVNVFFPILFLLTASVEGISGQLGFLDYEYFSIVTATTLGYGDYHPIGVGRAIASVEALFGMFMWAVFLTVFARKYMR</sequence>
<evidence type="ECO:0000259" key="2">
    <source>
        <dbReference type="Pfam" id="PF07885"/>
    </source>
</evidence>
<feature type="domain" description="Potassium channel" evidence="2">
    <location>
        <begin position="402"/>
        <end position="480"/>
    </location>
</feature>
<reference evidence="3 4" key="1">
    <citation type="submission" date="2016-03" db="EMBL/GenBank/DDBJ databases">
        <title>Complete genome sequence of Thermococcus gorgonarius.</title>
        <authorList>
            <person name="Oger P.M."/>
        </authorList>
    </citation>
    <scope>NUCLEOTIDE SEQUENCE [LARGE SCALE GENOMIC DNA]</scope>
    <source>
        <strain evidence="3 4">W-12</strain>
    </source>
</reference>
<keyword evidence="1" id="KW-0472">Membrane</keyword>
<dbReference type="Proteomes" id="UP000250134">
    <property type="component" value="Chromosome"/>
</dbReference>
<keyword evidence="1" id="KW-1133">Transmembrane helix</keyword>
<dbReference type="RefSeq" id="WP_088885175.1">
    <property type="nucleotide sequence ID" value="NZ_CP014855.1"/>
</dbReference>
<dbReference type="SUPFAM" id="SSF81324">
    <property type="entry name" value="Voltage-gated potassium channels"/>
    <property type="match status" value="1"/>
</dbReference>
<keyword evidence="1" id="KW-0812">Transmembrane</keyword>
<dbReference type="GeneID" id="33331839"/>
<proteinExistence type="predicted"/>
<evidence type="ECO:0000313" key="3">
    <source>
        <dbReference type="EMBL" id="ASJ00840.1"/>
    </source>
</evidence>
<dbReference type="InterPro" id="IPR013099">
    <property type="entry name" value="K_chnl_dom"/>
</dbReference>
<feature type="transmembrane region" description="Helical" evidence="1">
    <location>
        <begin position="399"/>
        <end position="420"/>
    </location>
</feature>